<dbReference type="RefSeq" id="WP_144864225.1">
    <property type="nucleotide sequence ID" value="NZ_LR213778.1"/>
</dbReference>
<sequence>MKMSIPITNILGSPVTSLRLEEQVSLILTWAKKHQSKVVYLANSHMLMEAYWNLHFARVLEKADIVSPDGMPLVWMLRLMGFRNQNRVAGMDVFVNLCRLASVTDISVFFLGSTPEVLGSMKRKLEKEFPQLSIAGIEPLPFYPLTTEEDEALIEKINCSGAGLIFVCLGCPKQENWIAHHKDKINGVMIGVGAVFAVYAGLQKRAPRLVREFGFEWLYRLMQEPRRLWRRYGKTIPPFMYLAIKQLLTPYKRKLQKVKRDLTQENIILDLATLDTKKYSKIGEILVKQNIITKDFLEEALLEQKKHPELKIGEILVQNNFVSSSQLNKVLSNQNIKLGQIMLEKSLVSPVKLKQTLKYQTDNGGLIGEIMVNKNIITAESLSYLLVEQYWRKNFGSSFIKN</sequence>
<dbReference type="PANTHER" id="PTHR34136">
    <property type="match status" value="1"/>
</dbReference>
<dbReference type="Pfam" id="PF03808">
    <property type="entry name" value="Glyco_tran_WecG"/>
    <property type="match status" value="1"/>
</dbReference>
<evidence type="ECO:0000313" key="3">
    <source>
        <dbReference type="EMBL" id="VEP12674.1"/>
    </source>
</evidence>
<dbReference type="AlphaFoldDB" id="A0A563VMI9"/>
<dbReference type="OrthoDB" id="9771846at2"/>
<organism evidence="3 4">
    <name type="scientific">Hyella patelloides LEGE 07179</name>
    <dbReference type="NCBI Taxonomy" id="945734"/>
    <lineage>
        <taxon>Bacteria</taxon>
        <taxon>Bacillati</taxon>
        <taxon>Cyanobacteriota</taxon>
        <taxon>Cyanophyceae</taxon>
        <taxon>Pleurocapsales</taxon>
        <taxon>Hyellaceae</taxon>
        <taxon>Hyella</taxon>
    </lineage>
</organism>
<dbReference type="Proteomes" id="UP000320055">
    <property type="component" value="Unassembled WGS sequence"/>
</dbReference>
<dbReference type="InterPro" id="IPR004629">
    <property type="entry name" value="WecG_TagA_CpsF"/>
</dbReference>
<dbReference type="CDD" id="cd06533">
    <property type="entry name" value="Glyco_transf_WecG_TagA"/>
    <property type="match status" value="1"/>
</dbReference>
<protein>
    <submittedName>
        <fullName evidence="3">Putative UDP-N-acetyl-D-mannosaminuronic acid transferase</fullName>
    </submittedName>
</protein>
<proteinExistence type="predicted"/>
<dbReference type="GO" id="GO:0016758">
    <property type="term" value="F:hexosyltransferase activity"/>
    <property type="evidence" value="ECO:0007669"/>
    <property type="project" value="TreeGrafter"/>
</dbReference>
<dbReference type="InterPro" id="IPR037257">
    <property type="entry name" value="T2SS_E_N_sf"/>
</dbReference>
<accession>A0A563VMI9</accession>
<keyword evidence="2 3" id="KW-0808">Transferase</keyword>
<dbReference type="EMBL" id="CAACVJ010000068">
    <property type="protein sequence ID" value="VEP12674.1"/>
    <property type="molecule type" value="Genomic_DNA"/>
</dbReference>
<dbReference type="NCBIfam" id="TIGR00696">
    <property type="entry name" value="wecG_tagA_cpsF"/>
    <property type="match status" value="1"/>
</dbReference>
<reference evidence="3 4" key="1">
    <citation type="submission" date="2019-01" db="EMBL/GenBank/DDBJ databases">
        <authorList>
            <person name="Brito A."/>
        </authorList>
    </citation>
    <scope>NUCLEOTIDE SEQUENCE [LARGE SCALE GENOMIC DNA]</scope>
    <source>
        <strain evidence="3">1</strain>
    </source>
</reference>
<evidence type="ECO:0000256" key="2">
    <source>
        <dbReference type="ARBA" id="ARBA00022679"/>
    </source>
</evidence>
<dbReference type="SUPFAM" id="SSF160246">
    <property type="entry name" value="EspE N-terminal domain-like"/>
    <property type="match status" value="2"/>
</dbReference>
<evidence type="ECO:0000256" key="1">
    <source>
        <dbReference type="ARBA" id="ARBA00022676"/>
    </source>
</evidence>
<keyword evidence="1" id="KW-0328">Glycosyltransferase</keyword>
<evidence type="ECO:0000313" key="4">
    <source>
        <dbReference type="Proteomes" id="UP000320055"/>
    </source>
</evidence>
<dbReference type="PANTHER" id="PTHR34136:SF1">
    <property type="entry name" value="UDP-N-ACETYL-D-MANNOSAMINURONIC ACID TRANSFERASE"/>
    <property type="match status" value="1"/>
</dbReference>
<gene>
    <name evidence="3" type="ORF">H1P_160013</name>
</gene>
<keyword evidence="4" id="KW-1185">Reference proteome</keyword>
<name>A0A563VMI9_9CYAN</name>